<dbReference type="Pfam" id="PF08239">
    <property type="entry name" value="SH3_3"/>
    <property type="match status" value="2"/>
</dbReference>
<reference evidence="4" key="1">
    <citation type="journal article" date="2014" name="Int. J. Syst. Evol. Microbiol.">
        <title>Complete genome sequence of Corynebacterium casei LMG S-19264T (=DSM 44701T), isolated from a smear-ripened cheese.</title>
        <authorList>
            <consortium name="US DOE Joint Genome Institute (JGI-PGF)"/>
            <person name="Walter F."/>
            <person name="Albersmeier A."/>
            <person name="Kalinowski J."/>
            <person name="Ruckert C."/>
        </authorList>
    </citation>
    <scope>NUCLEOTIDE SEQUENCE</scope>
    <source>
        <strain evidence="4">CGMCC 1.6333</strain>
    </source>
</reference>
<dbReference type="AlphaFoldDB" id="A0A917WUU5"/>
<dbReference type="InterPro" id="IPR002508">
    <property type="entry name" value="MurNAc-LAA_cat"/>
</dbReference>
<reference evidence="4" key="2">
    <citation type="submission" date="2020-09" db="EMBL/GenBank/DDBJ databases">
        <authorList>
            <person name="Sun Q."/>
            <person name="Zhou Y."/>
        </authorList>
    </citation>
    <scope>NUCLEOTIDE SEQUENCE</scope>
    <source>
        <strain evidence="4">CGMCC 1.6333</strain>
    </source>
</reference>
<proteinExistence type="predicted"/>
<evidence type="ECO:0000313" key="4">
    <source>
        <dbReference type="EMBL" id="GGM30833.1"/>
    </source>
</evidence>
<protein>
    <submittedName>
        <fullName evidence="4">N-acetylmuramoyl-L-alanine amidase</fullName>
    </submittedName>
</protein>
<dbReference type="Gene3D" id="3.40.630.40">
    <property type="entry name" value="Zn-dependent exopeptidases"/>
    <property type="match status" value="1"/>
</dbReference>
<dbReference type="InterPro" id="IPR017293">
    <property type="entry name" value="N-acetylmuramoyl-L-ala_amidase"/>
</dbReference>
<dbReference type="GO" id="GO:0008745">
    <property type="term" value="F:N-acetylmuramoyl-L-alanine amidase activity"/>
    <property type="evidence" value="ECO:0007669"/>
    <property type="project" value="InterPro"/>
</dbReference>
<dbReference type="GO" id="GO:0071555">
    <property type="term" value="P:cell wall organization"/>
    <property type="evidence" value="ECO:0007669"/>
    <property type="project" value="UniProtKB-KW"/>
</dbReference>
<dbReference type="InterPro" id="IPR003646">
    <property type="entry name" value="SH3-like_bac-type"/>
</dbReference>
<dbReference type="EMBL" id="BMLG01000007">
    <property type="protein sequence ID" value="GGM30833.1"/>
    <property type="molecule type" value="Genomic_DNA"/>
</dbReference>
<dbReference type="CDD" id="cd02696">
    <property type="entry name" value="MurNAc-LAA"/>
    <property type="match status" value="1"/>
</dbReference>
<dbReference type="GO" id="GO:0009253">
    <property type="term" value="P:peptidoglycan catabolic process"/>
    <property type="evidence" value="ECO:0007669"/>
    <property type="project" value="InterPro"/>
</dbReference>
<dbReference type="PIRSF" id="PIRSF037846">
    <property type="entry name" value="Autolysin_YrvJ_prd"/>
    <property type="match status" value="1"/>
</dbReference>
<feature type="domain" description="SH3b" evidence="3">
    <location>
        <begin position="28"/>
        <end position="90"/>
    </location>
</feature>
<feature type="domain" description="SH3b" evidence="3">
    <location>
        <begin position="109"/>
        <end position="171"/>
    </location>
</feature>
<dbReference type="Pfam" id="PF01520">
    <property type="entry name" value="Amidase_3"/>
    <property type="match status" value="1"/>
</dbReference>
<keyword evidence="2" id="KW-0961">Cell wall biogenesis/degradation</keyword>
<evidence type="ECO:0000256" key="1">
    <source>
        <dbReference type="ARBA" id="ARBA00022801"/>
    </source>
</evidence>
<gene>
    <name evidence="4" type="ORF">GCM10011351_16160</name>
</gene>
<name>A0A917WUU5_9BACI</name>
<keyword evidence="5" id="KW-1185">Reference proteome</keyword>
<dbReference type="InterPro" id="IPR050695">
    <property type="entry name" value="N-acetylmuramoyl_amidase_3"/>
</dbReference>
<evidence type="ECO:0000256" key="2">
    <source>
        <dbReference type="ARBA" id="ARBA00023316"/>
    </source>
</evidence>
<sequence length="361" mass="40544">MQLYLKRGIIFILVLFTFSLSISSTVYAQQVKITATDLLVRSGAGSEYEVIGSVDSGERYPLISEQAEWVEIAYNSTTGWVSKQYLTIIESNNQSSEEVQDNIQDEQISEPLTIKYNNTNIRSLPSTAGDILAIVPKGETVTQIDIVNGWAKVNWNDTTGYLPAWILEEGTFMDNNTISVLQNKVIVIDPGHGGRDVGAIGASGNFEKDYTLKTAKNLQNYLELLGATVYLTRPDDHYYTLTGRSSFSNYFDADVFLSLHYNSTPEYPSAQGINTYYYDESDKTLAKLIHDELLDSTLTRDRGFDDGDFQVIRTNHQPALLLELGFISNIEEENNIKSFTYQRKISQGIITGLQKYFSISE</sequence>
<dbReference type="SMART" id="SM00646">
    <property type="entry name" value="Ami_3"/>
    <property type="match status" value="1"/>
</dbReference>
<dbReference type="Gene3D" id="2.30.30.40">
    <property type="entry name" value="SH3 Domains"/>
    <property type="match status" value="2"/>
</dbReference>
<dbReference type="PROSITE" id="PS51781">
    <property type="entry name" value="SH3B"/>
    <property type="match status" value="2"/>
</dbReference>
<accession>A0A917WUU5</accession>
<dbReference type="SUPFAM" id="SSF53187">
    <property type="entry name" value="Zn-dependent exopeptidases"/>
    <property type="match status" value="1"/>
</dbReference>
<evidence type="ECO:0000313" key="5">
    <source>
        <dbReference type="Proteomes" id="UP000618460"/>
    </source>
</evidence>
<organism evidence="4 5">
    <name type="scientific">Paraliobacillus quinghaiensis</name>
    <dbReference type="NCBI Taxonomy" id="470815"/>
    <lineage>
        <taxon>Bacteria</taxon>
        <taxon>Bacillati</taxon>
        <taxon>Bacillota</taxon>
        <taxon>Bacilli</taxon>
        <taxon>Bacillales</taxon>
        <taxon>Bacillaceae</taxon>
        <taxon>Paraliobacillus</taxon>
    </lineage>
</organism>
<comment type="caution">
    <text evidence="4">The sequence shown here is derived from an EMBL/GenBank/DDBJ whole genome shotgun (WGS) entry which is preliminary data.</text>
</comment>
<dbReference type="SMART" id="SM00287">
    <property type="entry name" value="SH3b"/>
    <property type="match status" value="2"/>
</dbReference>
<dbReference type="GO" id="GO:0030288">
    <property type="term" value="C:outer membrane-bounded periplasmic space"/>
    <property type="evidence" value="ECO:0007669"/>
    <property type="project" value="TreeGrafter"/>
</dbReference>
<evidence type="ECO:0000259" key="3">
    <source>
        <dbReference type="PROSITE" id="PS51781"/>
    </source>
</evidence>
<dbReference type="RefSeq" id="WP_162879166.1">
    <property type="nucleotide sequence ID" value="NZ_BMLG01000007.1"/>
</dbReference>
<dbReference type="Proteomes" id="UP000618460">
    <property type="component" value="Unassembled WGS sequence"/>
</dbReference>
<dbReference type="PANTHER" id="PTHR30404:SF7">
    <property type="entry name" value="CELL WALL AMIDASE LYTH-RELATED"/>
    <property type="match status" value="1"/>
</dbReference>
<keyword evidence="1" id="KW-0378">Hydrolase</keyword>
<dbReference type="PANTHER" id="PTHR30404">
    <property type="entry name" value="N-ACETYLMURAMOYL-L-ALANINE AMIDASE"/>
    <property type="match status" value="1"/>
</dbReference>